<feature type="coiled-coil region" evidence="1">
    <location>
        <begin position="163"/>
        <end position="190"/>
    </location>
</feature>
<dbReference type="EMBL" id="LFZW01000001">
    <property type="protein sequence ID" value="KMY49291.1"/>
    <property type="molecule type" value="Genomic_DNA"/>
</dbReference>
<dbReference type="Pfam" id="PF10368">
    <property type="entry name" value="YkyA"/>
    <property type="match status" value="1"/>
</dbReference>
<accession>A0A0K9GRQ6</accession>
<feature type="signal peptide" evidence="2">
    <location>
        <begin position="1"/>
        <end position="23"/>
    </location>
</feature>
<proteinExistence type="predicted"/>
<dbReference type="SUPFAM" id="SSF140423">
    <property type="entry name" value="MW0975(SA0943)-like"/>
    <property type="match status" value="1"/>
</dbReference>
<reference evidence="4" key="1">
    <citation type="submission" date="2015-07" db="EMBL/GenBank/DDBJ databases">
        <title>Genome sequencing project for genomic taxonomy and phylogenomics of Bacillus-like bacteria.</title>
        <authorList>
            <person name="Liu B."/>
            <person name="Wang J."/>
            <person name="Zhu Y."/>
            <person name="Liu G."/>
            <person name="Chen Q."/>
            <person name="Chen Z."/>
            <person name="Lan J."/>
            <person name="Che J."/>
            <person name="Ge C."/>
            <person name="Shi H."/>
            <person name="Pan Z."/>
            <person name="Liu X."/>
        </authorList>
    </citation>
    <scope>NUCLEOTIDE SEQUENCE [LARGE SCALE GENOMIC DNA]</scope>
    <source>
        <strain evidence="4">FJAT-27997</strain>
    </source>
</reference>
<dbReference type="STRING" id="1679170.AC625_06945"/>
<feature type="chain" id="PRO_5039690533" description="Lipoprotein" evidence="2">
    <location>
        <begin position="24"/>
        <end position="223"/>
    </location>
</feature>
<gene>
    <name evidence="3" type="ORF">AC625_06945</name>
</gene>
<evidence type="ECO:0008006" key="5">
    <source>
        <dbReference type="Google" id="ProtNLM"/>
    </source>
</evidence>
<dbReference type="Gene3D" id="1.20.120.570">
    <property type="entry name" value="YkyA-like"/>
    <property type="match status" value="1"/>
</dbReference>
<keyword evidence="4" id="KW-1185">Reference proteome</keyword>
<comment type="caution">
    <text evidence="3">The sequence shown here is derived from an EMBL/GenBank/DDBJ whole genome shotgun (WGS) entry which is preliminary data.</text>
</comment>
<keyword evidence="1" id="KW-0175">Coiled coil</keyword>
<dbReference type="PROSITE" id="PS51257">
    <property type="entry name" value="PROKAR_LIPOPROTEIN"/>
    <property type="match status" value="1"/>
</dbReference>
<sequence>MSKFFKWTVLCLVLGGILSGCTAKDSPEEQIYQILEAAVKKEKTFEEQQQPIAELENKEKEYYTTILKLGLREFDQIVKLSNEAINNIEKRKELIEKERESMLASHEKFKQIDDKIKNIEDQHLKKEAEKLKVTMIERYEAHEKLYTFYKKSLDLDKALYTLFQKENLKMDELEAQIEKINQSYQTVIEANDAFNNKTNQYNEEKQKFYKDAEIEIATTDEAK</sequence>
<organism evidence="3 4">
    <name type="scientific">Peribacillus loiseleuriae</name>
    <dbReference type="NCBI Taxonomy" id="1679170"/>
    <lineage>
        <taxon>Bacteria</taxon>
        <taxon>Bacillati</taxon>
        <taxon>Bacillota</taxon>
        <taxon>Bacilli</taxon>
        <taxon>Bacillales</taxon>
        <taxon>Bacillaceae</taxon>
        <taxon>Peribacillus</taxon>
    </lineage>
</organism>
<feature type="coiled-coil region" evidence="1">
    <location>
        <begin position="78"/>
        <end position="129"/>
    </location>
</feature>
<dbReference type="InterPro" id="IPR019454">
    <property type="entry name" value="Lipoprot_YkyA-like"/>
</dbReference>
<evidence type="ECO:0000256" key="1">
    <source>
        <dbReference type="SAM" id="Coils"/>
    </source>
</evidence>
<evidence type="ECO:0000313" key="4">
    <source>
        <dbReference type="Proteomes" id="UP000037146"/>
    </source>
</evidence>
<name>A0A0K9GRQ6_9BACI</name>
<dbReference type="InterPro" id="IPR036785">
    <property type="entry name" value="YkyA-like_sf"/>
</dbReference>
<evidence type="ECO:0000256" key="2">
    <source>
        <dbReference type="SAM" id="SignalP"/>
    </source>
</evidence>
<dbReference type="Proteomes" id="UP000037146">
    <property type="component" value="Unassembled WGS sequence"/>
</dbReference>
<dbReference type="PATRIC" id="fig|1679170.3.peg.1495"/>
<evidence type="ECO:0000313" key="3">
    <source>
        <dbReference type="EMBL" id="KMY49291.1"/>
    </source>
</evidence>
<protein>
    <recommendedName>
        <fullName evidence="5">Lipoprotein</fullName>
    </recommendedName>
</protein>
<dbReference type="AlphaFoldDB" id="A0A0K9GRQ6"/>
<keyword evidence="2" id="KW-0732">Signal</keyword>